<dbReference type="Proteomes" id="UP000291106">
    <property type="component" value="Chromosome"/>
</dbReference>
<dbReference type="InterPro" id="IPR041698">
    <property type="entry name" value="Methyltransf_25"/>
</dbReference>
<keyword evidence="5" id="KW-1185">Reference proteome</keyword>
<dbReference type="RefSeq" id="WP_130597641.1">
    <property type="nucleotide sequence ID" value="NZ_CP036200.1"/>
</dbReference>
<dbReference type="PANTHER" id="PTHR43861:SF1">
    <property type="entry name" value="TRANS-ACONITATE 2-METHYLTRANSFERASE"/>
    <property type="match status" value="1"/>
</dbReference>
<name>A0A411PDI8_9GAMM</name>
<dbReference type="EMBL" id="CP036200">
    <property type="protein sequence ID" value="QBF81667.1"/>
    <property type="molecule type" value="Genomic_DNA"/>
</dbReference>
<keyword evidence="2 4" id="KW-0808">Transferase</keyword>
<evidence type="ECO:0000313" key="4">
    <source>
        <dbReference type="EMBL" id="QBF81667.1"/>
    </source>
</evidence>
<proteinExistence type="predicted"/>
<dbReference type="KEGG" id="smai:EXU30_02380"/>
<reference evidence="4 5" key="1">
    <citation type="submission" date="2019-02" db="EMBL/GenBank/DDBJ databases">
        <title>Shewanella sp. D4-2 isolated from Dokdo Island.</title>
        <authorList>
            <person name="Baek K."/>
        </authorList>
    </citation>
    <scope>NUCLEOTIDE SEQUENCE [LARGE SCALE GENOMIC DNA]</scope>
    <source>
        <strain evidence="4 5">D4-2</strain>
    </source>
</reference>
<protein>
    <submittedName>
        <fullName evidence="4">Methyltransferase domain-containing protein</fullName>
    </submittedName>
</protein>
<dbReference type="InterPro" id="IPR029063">
    <property type="entry name" value="SAM-dependent_MTases_sf"/>
</dbReference>
<dbReference type="AlphaFoldDB" id="A0A411PDI8"/>
<dbReference type="Gene3D" id="3.40.50.150">
    <property type="entry name" value="Vaccinia Virus protein VP39"/>
    <property type="match status" value="1"/>
</dbReference>
<evidence type="ECO:0000256" key="1">
    <source>
        <dbReference type="ARBA" id="ARBA00022603"/>
    </source>
</evidence>
<evidence type="ECO:0000256" key="2">
    <source>
        <dbReference type="ARBA" id="ARBA00022679"/>
    </source>
</evidence>
<dbReference type="SUPFAM" id="SSF53335">
    <property type="entry name" value="S-adenosyl-L-methionine-dependent methyltransferases"/>
    <property type="match status" value="1"/>
</dbReference>
<dbReference type="OrthoDB" id="8385759at2"/>
<evidence type="ECO:0000313" key="5">
    <source>
        <dbReference type="Proteomes" id="UP000291106"/>
    </source>
</evidence>
<keyword evidence="1 4" id="KW-0489">Methyltransferase</keyword>
<sequence>MSHNTQATPLQSQYLHVNQHSWDSKVAVHLDSKFYDVNSFKAGNTSLNQIELGALGSVAGKKLLHLQCHFGLDTLSWARLGAKVTGLDLSSKAIEAATTLASECGIDAEFICSDVYESEQTAKANFDLVFTSYGVLCWLPDIDRWARTVASHLKVGGELFIAEFHPIHDVFDGYRYFHDEQADIEVNQTYTENNRDTQTTEITWSHPVSDVINALIKAGIHIVEFNEFDYSPYNCFDNLTSKRNELLNKEVFQYLHQGNPVPLVYSIKGVKTA</sequence>
<dbReference type="PANTHER" id="PTHR43861">
    <property type="entry name" value="TRANS-ACONITATE 2-METHYLTRANSFERASE-RELATED"/>
    <property type="match status" value="1"/>
</dbReference>
<accession>A0A411PDI8</accession>
<dbReference type="GO" id="GO:0008168">
    <property type="term" value="F:methyltransferase activity"/>
    <property type="evidence" value="ECO:0007669"/>
    <property type="project" value="UniProtKB-KW"/>
</dbReference>
<dbReference type="GO" id="GO:0032259">
    <property type="term" value="P:methylation"/>
    <property type="evidence" value="ECO:0007669"/>
    <property type="project" value="UniProtKB-KW"/>
</dbReference>
<feature type="domain" description="Methyltransferase" evidence="3">
    <location>
        <begin position="64"/>
        <end position="157"/>
    </location>
</feature>
<dbReference type="Pfam" id="PF13649">
    <property type="entry name" value="Methyltransf_25"/>
    <property type="match status" value="1"/>
</dbReference>
<organism evidence="4 5">
    <name type="scientific">Shewanella maritima</name>
    <dbReference type="NCBI Taxonomy" id="2520507"/>
    <lineage>
        <taxon>Bacteria</taxon>
        <taxon>Pseudomonadati</taxon>
        <taxon>Pseudomonadota</taxon>
        <taxon>Gammaproteobacteria</taxon>
        <taxon>Alteromonadales</taxon>
        <taxon>Shewanellaceae</taxon>
        <taxon>Shewanella</taxon>
    </lineage>
</organism>
<evidence type="ECO:0000259" key="3">
    <source>
        <dbReference type="Pfam" id="PF13649"/>
    </source>
</evidence>
<gene>
    <name evidence="4" type="ORF">EXU30_02380</name>
</gene>
<dbReference type="CDD" id="cd02440">
    <property type="entry name" value="AdoMet_MTases"/>
    <property type="match status" value="1"/>
</dbReference>